<comment type="caution">
    <text evidence="1">The sequence shown here is derived from an EMBL/GenBank/DDBJ whole genome shotgun (WGS) entry which is preliminary data.</text>
</comment>
<organism evidence="1 2">
    <name type="scientific">Araneus ventricosus</name>
    <name type="common">Orbweaver spider</name>
    <name type="synonym">Epeira ventricosa</name>
    <dbReference type="NCBI Taxonomy" id="182803"/>
    <lineage>
        <taxon>Eukaryota</taxon>
        <taxon>Metazoa</taxon>
        <taxon>Ecdysozoa</taxon>
        <taxon>Arthropoda</taxon>
        <taxon>Chelicerata</taxon>
        <taxon>Arachnida</taxon>
        <taxon>Araneae</taxon>
        <taxon>Araneomorphae</taxon>
        <taxon>Entelegynae</taxon>
        <taxon>Araneoidea</taxon>
        <taxon>Araneidae</taxon>
        <taxon>Araneus</taxon>
    </lineage>
</organism>
<keyword evidence="2" id="KW-1185">Reference proteome</keyword>
<reference evidence="1 2" key="1">
    <citation type="journal article" date="2019" name="Sci. Rep.">
        <title>Orb-weaving spider Araneus ventricosus genome elucidates the spidroin gene catalogue.</title>
        <authorList>
            <person name="Kono N."/>
            <person name="Nakamura H."/>
            <person name="Ohtoshi R."/>
            <person name="Moran D.A.P."/>
            <person name="Shinohara A."/>
            <person name="Yoshida Y."/>
            <person name="Fujiwara M."/>
            <person name="Mori M."/>
            <person name="Tomita M."/>
            <person name="Arakawa K."/>
        </authorList>
    </citation>
    <scope>NUCLEOTIDE SEQUENCE [LARGE SCALE GENOMIC DNA]</scope>
</reference>
<gene>
    <name evidence="1" type="ORF">AVEN_143253_1</name>
</gene>
<proteinExistence type="predicted"/>
<protein>
    <submittedName>
        <fullName evidence="1">Uncharacterized protein</fullName>
    </submittedName>
</protein>
<dbReference type="EMBL" id="BGPR01000014">
    <property type="protein sequence ID" value="GBL77919.1"/>
    <property type="molecule type" value="Genomic_DNA"/>
</dbReference>
<sequence length="100" mass="11070">MTRTTPELALLSPSSLTIPIGWRLAIGFDLARHGLHTVESGFEPGILQPRTLPPGYRPAPLPAVVRFMTSTDHCPRPLPSNFFLNMGGFFCEVKKYALFT</sequence>
<evidence type="ECO:0000313" key="2">
    <source>
        <dbReference type="Proteomes" id="UP000499080"/>
    </source>
</evidence>
<name>A0A4Y2AF23_ARAVE</name>
<evidence type="ECO:0000313" key="1">
    <source>
        <dbReference type="EMBL" id="GBL77919.1"/>
    </source>
</evidence>
<accession>A0A4Y2AF23</accession>
<dbReference type="AlphaFoldDB" id="A0A4Y2AF23"/>
<dbReference type="Proteomes" id="UP000499080">
    <property type="component" value="Unassembled WGS sequence"/>
</dbReference>